<accession>A0A371GPF4</accession>
<name>A0A371GPF4_MUCPR</name>
<evidence type="ECO:0000313" key="2">
    <source>
        <dbReference type="Proteomes" id="UP000257109"/>
    </source>
</evidence>
<comment type="caution">
    <text evidence="1">The sequence shown here is derived from an EMBL/GenBank/DDBJ whole genome shotgun (WGS) entry which is preliminary data.</text>
</comment>
<dbReference type="Proteomes" id="UP000257109">
    <property type="component" value="Unassembled WGS sequence"/>
</dbReference>
<sequence length="78" mass="8973">MLQFMQTTQTFMKNTEATMKSFQHQLGNLFKSQTNTFDSKEQCMGISIRSGITITTEEEKYGGKRKEIGKESNLILEE</sequence>
<keyword evidence="2" id="KW-1185">Reference proteome</keyword>
<reference evidence="1" key="1">
    <citation type="submission" date="2018-05" db="EMBL/GenBank/DDBJ databases">
        <title>Draft genome of Mucuna pruriens seed.</title>
        <authorList>
            <person name="Nnadi N.E."/>
            <person name="Vos R."/>
            <person name="Hasami M.H."/>
            <person name="Devisetty U.K."/>
            <person name="Aguiy J.C."/>
        </authorList>
    </citation>
    <scope>NUCLEOTIDE SEQUENCE [LARGE SCALE GENOMIC DNA]</scope>
    <source>
        <strain evidence="1">JCA_2017</strain>
    </source>
</reference>
<organism evidence="1 2">
    <name type="scientific">Mucuna pruriens</name>
    <name type="common">Velvet bean</name>
    <name type="synonym">Dolichos pruriens</name>
    <dbReference type="NCBI Taxonomy" id="157652"/>
    <lineage>
        <taxon>Eukaryota</taxon>
        <taxon>Viridiplantae</taxon>
        <taxon>Streptophyta</taxon>
        <taxon>Embryophyta</taxon>
        <taxon>Tracheophyta</taxon>
        <taxon>Spermatophyta</taxon>
        <taxon>Magnoliopsida</taxon>
        <taxon>eudicotyledons</taxon>
        <taxon>Gunneridae</taxon>
        <taxon>Pentapetalae</taxon>
        <taxon>rosids</taxon>
        <taxon>fabids</taxon>
        <taxon>Fabales</taxon>
        <taxon>Fabaceae</taxon>
        <taxon>Papilionoideae</taxon>
        <taxon>50 kb inversion clade</taxon>
        <taxon>NPAAA clade</taxon>
        <taxon>indigoferoid/millettioid clade</taxon>
        <taxon>Phaseoleae</taxon>
        <taxon>Mucuna</taxon>
    </lineage>
</organism>
<evidence type="ECO:0000313" key="1">
    <source>
        <dbReference type="EMBL" id="RDX92435.1"/>
    </source>
</evidence>
<proteinExistence type="predicted"/>
<gene>
    <name evidence="1" type="ORF">CR513_25456</name>
</gene>
<protein>
    <submittedName>
        <fullName evidence="1">Uncharacterized protein</fullName>
    </submittedName>
</protein>
<dbReference type="AlphaFoldDB" id="A0A371GPF4"/>
<feature type="non-terminal residue" evidence="1">
    <location>
        <position position="78"/>
    </location>
</feature>
<dbReference type="EMBL" id="QJKJ01004873">
    <property type="protein sequence ID" value="RDX92435.1"/>
    <property type="molecule type" value="Genomic_DNA"/>
</dbReference>